<proteinExistence type="predicted"/>
<accession>A0ABZ0Z3S9</accession>
<evidence type="ECO:0000313" key="1">
    <source>
        <dbReference type="EMBL" id="WQJ53811.1"/>
    </source>
</evidence>
<sequence length="29" mass="3446">MQTRNINIDSRKDDNRISSVKLCLLIWRG</sequence>
<organism evidence="1 2">
    <name type="scientific">phage Lak_Megaphage_Sonny</name>
    <dbReference type="NCBI Taxonomy" id="3109229"/>
    <lineage>
        <taxon>Viruses</taxon>
        <taxon>Duplodnaviria</taxon>
        <taxon>Heunggongvirae</taxon>
        <taxon>Uroviricota</taxon>
        <taxon>Caudoviricetes</taxon>
        <taxon>Caudoviricetes code 15 clade</taxon>
    </lineage>
</organism>
<dbReference type="Proteomes" id="UP001358193">
    <property type="component" value="Segment"/>
</dbReference>
<protein>
    <submittedName>
        <fullName evidence="1">Uncharacterized protein</fullName>
    </submittedName>
</protein>
<reference evidence="1 2" key="1">
    <citation type="submission" date="2023-11" db="EMBL/GenBank/DDBJ databases">
        <authorList>
            <person name="Cook R."/>
            <person name="Crisci M."/>
            <person name="Pye H."/>
            <person name="Adriaenssens E."/>
            <person name="Santini J."/>
        </authorList>
    </citation>
    <scope>NUCLEOTIDE SEQUENCE [LARGE SCALE GENOMIC DNA]</scope>
    <source>
        <strain evidence="1">Lak_Megaphage_Sonny</strain>
    </source>
</reference>
<keyword evidence="2" id="KW-1185">Reference proteome</keyword>
<dbReference type="EMBL" id="OR769223">
    <property type="protein sequence ID" value="WQJ53811.1"/>
    <property type="molecule type" value="Genomic_DNA"/>
</dbReference>
<evidence type="ECO:0000313" key="2">
    <source>
        <dbReference type="Proteomes" id="UP001358193"/>
    </source>
</evidence>
<name>A0ABZ0Z3S9_9CAUD</name>